<feature type="binding site" evidence="16">
    <location>
        <position position="162"/>
    </location>
    <ligand>
        <name>substrate</name>
    </ligand>
</feature>
<dbReference type="PANTHER" id="PTHR38011:SF7">
    <property type="entry name" value="2,5-DIAMINO-6-RIBOSYLAMINO-4(3H)-PYRIMIDINONE 5'-PHOSPHATE REDUCTASE"/>
    <property type="match status" value="1"/>
</dbReference>
<proteinExistence type="inferred from homology"/>
<comment type="pathway">
    <text evidence="2 14">Cofactor biosynthesis; riboflavin biosynthesis; 5-amino-6-(D-ribitylamino)uracil from GTP: step 2/4.</text>
</comment>
<comment type="catalytic activity">
    <reaction evidence="13 14">
        <text>2,5-diamino-6-hydroxy-4-(5-phosphoribosylamino)-pyrimidine + H2O + H(+) = 5-amino-6-(5-phospho-D-ribosylamino)uracil + NH4(+)</text>
        <dbReference type="Rhea" id="RHEA:21868"/>
        <dbReference type="ChEBI" id="CHEBI:15377"/>
        <dbReference type="ChEBI" id="CHEBI:15378"/>
        <dbReference type="ChEBI" id="CHEBI:28938"/>
        <dbReference type="ChEBI" id="CHEBI:58453"/>
        <dbReference type="ChEBI" id="CHEBI:58614"/>
        <dbReference type="EC" id="3.5.4.26"/>
    </reaction>
</comment>
<feature type="binding site" evidence="16">
    <location>
        <position position="282"/>
    </location>
    <ligand>
        <name>substrate</name>
    </ligand>
</feature>
<evidence type="ECO:0000256" key="17">
    <source>
        <dbReference type="PIRSR" id="PIRSR006769-3"/>
    </source>
</evidence>
<evidence type="ECO:0000256" key="4">
    <source>
        <dbReference type="ARBA" id="ARBA00005259"/>
    </source>
</evidence>
<dbReference type="InterPro" id="IPR050765">
    <property type="entry name" value="Riboflavin_Biosynth_HTPR"/>
</dbReference>
<dbReference type="GO" id="GO:0009231">
    <property type="term" value="P:riboflavin biosynthetic process"/>
    <property type="evidence" value="ECO:0007669"/>
    <property type="project" value="UniProtKB-UniPathway"/>
</dbReference>
<evidence type="ECO:0000256" key="11">
    <source>
        <dbReference type="ARBA" id="ARBA00023268"/>
    </source>
</evidence>
<comment type="cofactor">
    <cofactor evidence="14 17">
        <name>Zn(2+)</name>
        <dbReference type="ChEBI" id="CHEBI:29105"/>
    </cofactor>
    <text evidence="14 17">Binds 1 zinc ion.</text>
</comment>
<keyword evidence="6 14" id="KW-0686">Riboflavin biosynthesis</keyword>
<dbReference type="UniPathway" id="UPA00275">
    <property type="reaction ID" value="UER00401"/>
</dbReference>
<dbReference type="InterPro" id="IPR004794">
    <property type="entry name" value="Eubact_RibD"/>
</dbReference>
<dbReference type="NCBIfam" id="TIGR00227">
    <property type="entry name" value="ribD_Cterm"/>
    <property type="match status" value="1"/>
</dbReference>
<evidence type="ECO:0000256" key="16">
    <source>
        <dbReference type="PIRSR" id="PIRSR006769-2"/>
    </source>
</evidence>
<feature type="binding site" evidence="16">
    <location>
        <position position="178"/>
    </location>
    <ligand>
        <name>substrate</name>
    </ligand>
</feature>
<feature type="binding site" evidence="17">
    <location>
        <position position="45"/>
    </location>
    <ligand>
        <name>Zn(2+)</name>
        <dbReference type="ChEBI" id="CHEBI:29105"/>
        <note>catalytic</note>
    </ligand>
</feature>
<protein>
    <recommendedName>
        <fullName evidence="14">Riboflavin biosynthesis protein RibD</fullName>
    </recommendedName>
    <domain>
        <recommendedName>
            <fullName evidence="14">Diaminohydroxyphosphoribosylaminopyrimidine deaminase</fullName>
            <shortName evidence="14">DRAP deaminase</shortName>
            <ecNumber evidence="14">3.5.4.26</ecNumber>
        </recommendedName>
        <alternativeName>
            <fullName evidence="14">Riboflavin-specific deaminase</fullName>
        </alternativeName>
    </domain>
    <domain>
        <recommendedName>
            <fullName evidence="14">5-amino-6-(5-phosphoribosylamino)uracil reductase</fullName>
            <ecNumber evidence="14">1.1.1.193</ecNumber>
        </recommendedName>
        <alternativeName>
            <fullName evidence="14">HTP reductase</fullName>
        </alternativeName>
    </domain>
</protein>
<evidence type="ECO:0000256" key="7">
    <source>
        <dbReference type="ARBA" id="ARBA00022723"/>
    </source>
</evidence>
<dbReference type="InterPro" id="IPR024072">
    <property type="entry name" value="DHFR-like_dom_sf"/>
</dbReference>
<evidence type="ECO:0000256" key="1">
    <source>
        <dbReference type="ARBA" id="ARBA00002151"/>
    </source>
</evidence>
<feature type="binding site" evidence="16">
    <location>
        <position position="201"/>
    </location>
    <ligand>
        <name>substrate</name>
    </ligand>
</feature>
<evidence type="ECO:0000256" key="10">
    <source>
        <dbReference type="ARBA" id="ARBA00023002"/>
    </source>
</evidence>
<evidence type="ECO:0000256" key="6">
    <source>
        <dbReference type="ARBA" id="ARBA00022619"/>
    </source>
</evidence>
<feature type="binding site" evidence="16">
    <location>
        <position position="148"/>
    </location>
    <ligand>
        <name>NADP(+)</name>
        <dbReference type="ChEBI" id="CHEBI:58349"/>
    </ligand>
</feature>
<comment type="similarity">
    <text evidence="4 14">In the N-terminal section; belongs to the cytidine and deoxycytidylate deaminase family.</text>
</comment>
<feature type="binding site" evidence="16">
    <location>
        <position position="164"/>
    </location>
    <ligand>
        <name>NADP(+)</name>
        <dbReference type="ChEBI" id="CHEBI:58349"/>
    </ligand>
</feature>
<dbReference type="GO" id="GO:0008703">
    <property type="term" value="F:5-amino-6-(5-phosphoribosylamino)uracil reductase activity"/>
    <property type="evidence" value="ECO:0007669"/>
    <property type="project" value="UniProtKB-EC"/>
</dbReference>
<reference evidence="18 19" key="1">
    <citation type="submission" date="2018-10" db="EMBL/GenBank/DDBJ databases">
        <title>Isolation of pseudouridimycin from Streptomyces albus DSM 40763.</title>
        <authorList>
            <person name="Rosenqvist P."/>
            <person name="Metsae-Ketelae M."/>
            <person name="Virta P."/>
        </authorList>
    </citation>
    <scope>NUCLEOTIDE SEQUENCE [LARGE SCALE GENOMIC DNA]</scope>
    <source>
        <strain evidence="18 19">DSM 40763</strain>
    </source>
</reference>
<dbReference type="PROSITE" id="PS51747">
    <property type="entry name" value="CYT_DCMP_DEAMINASES_2"/>
    <property type="match status" value="1"/>
</dbReference>
<dbReference type="InterPro" id="IPR002734">
    <property type="entry name" value="RibDG_C"/>
</dbReference>
<comment type="catalytic activity">
    <reaction evidence="12 14">
        <text>5-amino-6-(5-phospho-D-ribitylamino)uracil + NADP(+) = 5-amino-6-(5-phospho-D-ribosylamino)uracil + NADPH + H(+)</text>
        <dbReference type="Rhea" id="RHEA:17845"/>
        <dbReference type="ChEBI" id="CHEBI:15378"/>
        <dbReference type="ChEBI" id="CHEBI:57783"/>
        <dbReference type="ChEBI" id="CHEBI:58349"/>
        <dbReference type="ChEBI" id="CHEBI:58421"/>
        <dbReference type="ChEBI" id="CHEBI:58453"/>
        <dbReference type="EC" id="1.1.1.193"/>
    </reaction>
</comment>
<evidence type="ECO:0000256" key="15">
    <source>
        <dbReference type="PIRSR" id="PIRSR006769-1"/>
    </source>
</evidence>
<evidence type="ECO:0000256" key="3">
    <source>
        <dbReference type="ARBA" id="ARBA00004910"/>
    </source>
</evidence>
<feature type="binding site" evidence="17">
    <location>
        <position position="70"/>
    </location>
    <ligand>
        <name>Zn(2+)</name>
        <dbReference type="ChEBI" id="CHEBI:29105"/>
        <note>catalytic</note>
    </ligand>
</feature>
<dbReference type="EC" id="1.1.1.193" evidence="14"/>
<feature type="binding site" evidence="16">
    <location>
        <begin position="284"/>
        <end position="290"/>
    </location>
    <ligand>
        <name>NADP(+)</name>
        <dbReference type="ChEBI" id="CHEBI:58349"/>
    </ligand>
</feature>
<dbReference type="SUPFAM" id="SSF53597">
    <property type="entry name" value="Dihydrofolate reductase-like"/>
    <property type="match status" value="1"/>
</dbReference>
<dbReference type="InterPro" id="IPR016192">
    <property type="entry name" value="APOBEC/CMP_deaminase_Zn-bd"/>
</dbReference>
<dbReference type="GO" id="GO:0008835">
    <property type="term" value="F:diaminohydroxyphosphoribosylaminopyrimidine deaminase activity"/>
    <property type="evidence" value="ECO:0007669"/>
    <property type="project" value="UniProtKB-EC"/>
</dbReference>
<keyword evidence="10 14" id="KW-0560">Oxidoreductase</keyword>
<dbReference type="Pfam" id="PF00383">
    <property type="entry name" value="dCMP_cyt_deam_1"/>
    <property type="match status" value="1"/>
</dbReference>
<dbReference type="PANTHER" id="PTHR38011">
    <property type="entry name" value="DIHYDROFOLATE REDUCTASE FAMILY PROTEIN (AFU_ORTHOLOGUE AFUA_8G06820)"/>
    <property type="match status" value="1"/>
</dbReference>
<evidence type="ECO:0000256" key="12">
    <source>
        <dbReference type="ARBA" id="ARBA00049861"/>
    </source>
</evidence>
<feature type="binding site" evidence="16">
    <location>
        <position position="198"/>
    </location>
    <ligand>
        <name>substrate</name>
    </ligand>
</feature>
<dbReference type="SUPFAM" id="SSF53927">
    <property type="entry name" value="Cytidine deaminase-like"/>
    <property type="match status" value="1"/>
</dbReference>
<dbReference type="Pfam" id="PF01872">
    <property type="entry name" value="RibD_C"/>
    <property type="match status" value="1"/>
</dbReference>
<dbReference type="GO" id="GO:0008270">
    <property type="term" value="F:zinc ion binding"/>
    <property type="evidence" value="ECO:0007669"/>
    <property type="project" value="InterPro"/>
</dbReference>
<dbReference type="InterPro" id="IPR002125">
    <property type="entry name" value="CMP_dCMP_dom"/>
</dbReference>
<dbReference type="PIRSF" id="PIRSF006769">
    <property type="entry name" value="RibD"/>
    <property type="match status" value="1"/>
</dbReference>
<keyword evidence="8 14" id="KW-0862">Zinc</keyword>
<comment type="similarity">
    <text evidence="5 14">In the C-terminal section; belongs to the HTP reductase family.</text>
</comment>
<evidence type="ECO:0000256" key="14">
    <source>
        <dbReference type="PIRNR" id="PIRNR006769"/>
    </source>
</evidence>
<dbReference type="PROSITE" id="PS00903">
    <property type="entry name" value="CYT_DCMP_DEAMINASES_1"/>
    <property type="match status" value="1"/>
</dbReference>
<feature type="active site" description="Proton donor" evidence="15">
    <location>
        <position position="47"/>
    </location>
</feature>
<dbReference type="Gene3D" id="3.40.140.10">
    <property type="entry name" value="Cytidine Deaminase, domain 2"/>
    <property type="match status" value="1"/>
</dbReference>
<dbReference type="AlphaFoldDB" id="A0A6C1CBU3"/>
<dbReference type="GO" id="GO:0050661">
    <property type="term" value="F:NADP binding"/>
    <property type="evidence" value="ECO:0007669"/>
    <property type="project" value="InterPro"/>
</dbReference>
<sequence>MRRAARLAATALGSTSPNPVVGCVLLGEDGAPVAEGHHLGAGHPHAEVEALKAAGPSARGATAVVTLEPCAHQGRTGPCADALLEAGVTRVVYAVDDPTPEGTGGAERLRRAGVQVAGGVLRELGEHVNELWLTAVRRRRPCVTWKFGSTLDGRTAAADGSSRWITGAAARQDAHELRAAHDAVLVGTGTLRADDPHLGLRHDVPGTPPLRVVVDRTGGIDPGARVLDDAAPTLLVVAEDAHRPRLPHGHEVLALPADGHGIDVAALLDELYRRGLRSVLLEGGARLASAFVARGLLDRVVAYLAPMLLGSRGRPVLEDFGVKNLAEGRRFETGEVRRVGEDIRLVLRAPHGPAAGPR</sequence>
<dbReference type="EMBL" id="RCIY01000120">
    <property type="protein sequence ID" value="TGG74811.1"/>
    <property type="molecule type" value="Genomic_DNA"/>
</dbReference>
<organism evidence="18 19">
    <name type="scientific">Streptomyces albus</name>
    <dbReference type="NCBI Taxonomy" id="1888"/>
    <lineage>
        <taxon>Bacteria</taxon>
        <taxon>Bacillati</taxon>
        <taxon>Actinomycetota</taxon>
        <taxon>Actinomycetes</taxon>
        <taxon>Kitasatosporales</taxon>
        <taxon>Streptomycetaceae</taxon>
        <taxon>Streptomyces</taxon>
    </lineage>
</organism>
<comment type="pathway">
    <text evidence="3 14">Cofactor biosynthesis; riboflavin biosynthesis; 5-amino-6-(D-ribitylamino)uracil from GTP: step 3/4.</text>
</comment>
<evidence type="ECO:0000256" key="2">
    <source>
        <dbReference type="ARBA" id="ARBA00004882"/>
    </source>
</evidence>
<accession>A0A6C1CBU3</accession>
<evidence type="ECO:0000313" key="18">
    <source>
        <dbReference type="EMBL" id="TGG74811.1"/>
    </source>
</evidence>
<dbReference type="InterPro" id="IPR011549">
    <property type="entry name" value="RibD_C"/>
</dbReference>
<comment type="function">
    <text evidence="1 14">Converts 2,5-diamino-6-(ribosylamino)-4(3h)-pyrimidinone 5'-phosphate into 5-amino-6-(ribosylamino)-2,4(1h,3h)-pyrimidinedione 5'-phosphate.</text>
</comment>
<name>A0A6C1CBU3_9ACTN</name>
<feature type="binding site" evidence="16">
    <location>
        <position position="194"/>
    </location>
    <ligand>
        <name>NADP(+)</name>
        <dbReference type="ChEBI" id="CHEBI:58349"/>
    </ligand>
</feature>
<dbReference type="NCBIfam" id="TIGR00326">
    <property type="entry name" value="eubact_ribD"/>
    <property type="match status" value="1"/>
</dbReference>
<dbReference type="Gene3D" id="3.40.430.10">
    <property type="entry name" value="Dihydrofolate Reductase, subunit A"/>
    <property type="match status" value="1"/>
</dbReference>
<keyword evidence="14 18" id="KW-0378">Hydrolase</keyword>
<dbReference type="EC" id="3.5.4.26" evidence="14"/>
<dbReference type="CDD" id="cd01284">
    <property type="entry name" value="Riboflavin_deaminase-reductase"/>
    <property type="match status" value="1"/>
</dbReference>
<evidence type="ECO:0000256" key="5">
    <source>
        <dbReference type="ARBA" id="ARBA00007417"/>
    </source>
</evidence>
<evidence type="ECO:0000256" key="13">
    <source>
        <dbReference type="ARBA" id="ARBA00049886"/>
    </source>
</evidence>
<feature type="binding site" evidence="17">
    <location>
        <position position="79"/>
    </location>
    <ligand>
        <name>Zn(2+)</name>
        <dbReference type="ChEBI" id="CHEBI:29105"/>
        <note>catalytic</note>
    </ligand>
</feature>
<comment type="caution">
    <text evidence="18">The sequence shown here is derived from an EMBL/GenBank/DDBJ whole genome shotgun (WGS) entry which is preliminary data.</text>
</comment>
<evidence type="ECO:0000256" key="8">
    <source>
        <dbReference type="ARBA" id="ARBA00022833"/>
    </source>
</evidence>
<evidence type="ECO:0000256" key="9">
    <source>
        <dbReference type="ARBA" id="ARBA00022857"/>
    </source>
</evidence>
<keyword evidence="7 14" id="KW-0479">Metal-binding</keyword>
<gene>
    <name evidence="18" type="primary">ribD</name>
    <name evidence="18" type="ORF">D8771_34160</name>
</gene>
<dbReference type="InterPro" id="IPR016193">
    <property type="entry name" value="Cytidine_deaminase-like"/>
</dbReference>
<feature type="binding site" evidence="16">
    <location>
        <position position="190"/>
    </location>
    <ligand>
        <name>NADP(+)</name>
        <dbReference type="ChEBI" id="CHEBI:58349"/>
    </ligand>
</feature>
<keyword evidence="11" id="KW-0511">Multifunctional enzyme</keyword>
<dbReference type="Proteomes" id="UP000298111">
    <property type="component" value="Unassembled WGS sequence"/>
</dbReference>
<evidence type="ECO:0000313" key="19">
    <source>
        <dbReference type="Proteomes" id="UP000298111"/>
    </source>
</evidence>
<keyword evidence="9 14" id="KW-0521">NADP</keyword>